<name>A0ABP3TWX4_9FLAO</name>
<keyword evidence="4" id="KW-1185">Reference proteome</keyword>
<dbReference type="InterPro" id="IPR042150">
    <property type="entry name" value="MmRce1-like"/>
</dbReference>
<comment type="caution">
    <text evidence="3">The sequence shown here is derived from an EMBL/GenBank/DDBJ whole genome shotgun (WGS) entry which is preliminary data.</text>
</comment>
<protein>
    <recommendedName>
        <fullName evidence="2">CAAX prenyl protease 2/Lysostaphin resistance protein A-like domain-containing protein</fullName>
    </recommendedName>
</protein>
<reference evidence="4" key="1">
    <citation type="journal article" date="2019" name="Int. J. Syst. Evol. Microbiol.">
        <title>The Global Catalogue of Microorganisms (GCM) 10K type strain sequencing project: providing services to taxonomists for standard genome sequencing and annotation.</title>
        <authorList>
            <consortium name="The Broad Institute Genomics Platform"/>
            <consortium name="The Broad Institute Genome Sequencing Center for Infectious Disease"/>
            <person name="Wu L."/>
            <person name="Ma J."/>
        </authorList>
    </citation>
    <scope>NUCLEOTIDE SEQUENCE [LARGE SCALE GENOMIC DNA]</scope>
    <source>
        <strain evidence="4">JCM 15974</strain>
    </source>
</reference>
<feature type="transmembrane region" description="Helical" evidence="1">
    <location>
        <begin position="128"/>
        <end position="151"/>
    </location>
</feature>
<evidence type="ECO:0000256" key="1">
    <source>
        <dbReference type="SAM" id="Phobius"/>
    </source>
</evidence>
<dbReference type="InterPro" id="IPR003675">
    <property type="entry name" value="Rce1/LyrA-like_dom"/>
</dbReference>
<feature type="transmembrane region" description="Helical" evidence="1">
    <location>
        <begin position="36"/>
        <end position="57"/>
    </location>
</feature>
<feature type="transmembrane region" description="Helical" evidence="1">
    <location>
        <begin position="259"/>
        <end position="277"/>
    </location>
</feature>
<keyword evidence="1" id="KW-1133">Transmembrane helix</keyword>
<keyword evidence="1" id="KW-0472">Membrane</keyword>
<dbReference type="EMBL" id="BAAAGE010000002">
    <property type="protein sequence ID" value="GAA0719569.1"/>
    <property type="molecule type" value="Genomic_DNA"/>
</dbReference>
<evidence type="ECO:0000313" key="4">
    <source>
        <dbReference type="Proteomes" id="UP001501758"/>
    </source>
</evidence>
<feature type="transmembrane region" description="Helical" evidence="1">
    <location>
        <begin position="171"/>
        <end position="189"/>
    </location>
</feature>
<accession>A0ABP3TWX4</accession>
<feature type="transmembrane region" description="Helical" evidence="1">
    <location>
        <begin position="201"/>
        <end position="222"/>
    </location>
</feature>
<gene>
    <name evidence="3" type="ORF">GCM10009430_18790</name>
</gene>
<feature type="transmembrane region" description="Helical" evidence="1">
    <location>
        <begin position="229"/>
        <end position="247"/>
    </location>
</feature>
<proteinExistence type="predicted"/>
<evidence type="ECO:0000259" key="2">
    <source>
        <dbReference type="Pfam" id="PF02517"/>
    </source>
</evidence>
<dbReference type="Pfam" id="PF02517">
    <property type="entry name" value="Rce1-like"/>
    <property type="match status" value="1"/>
</dbReference>
<dbReference type="RefSeq" id="WP_343912073.1">
    <property type="nucleotide sequence ID" value="NZ_BAAAGE010000002.1"/>
</dbReference>
<feature type="transmembrane region" description="Helical" evidence="1">
    <location>
        <begin position="9"/>
        <end position="30"/>
    </location>
</feature>
<dbReference type="Proteomes" id="UP001501758">
    <property type="component" value="Unassembled WGS sequence"/>
</dbReference>
<dbReference type="PANTHER" id="PTHR35797:SF1">
    <property type="entry name" value="PROTEASE"/>
    <property type="match status" value="1"/>
</dbReference>
<dbReference type="PANTHER" id="PTHR35797">
    <property type="entry name" value="PROTEASE-RELATED"/>
    <property type="match status" value="1"/>
</dbReference>
<feature type="domain" description="CAAX prenyl protease 2/Lysostaphin resistance protein A-like" evidence="2">
    <location>
        <begin position="140"/>
        <end position="241"/>
    </location>
</feature>
<feature type="transmembrane region" description="Helical" evidence="1">
    <location>
        <begin position="73"/>
        <end position="94"/>
    </location>
</feature>
<keyword evidence="1" id="KW-0812">Transmembrane</keyword>
<evidence type="ECO:0000313" key="3">
    <source>
        <dbReference type="EMBL" id="GAA0719569.1"/>
    </source>
</evidence>
<sequence>MIKLEKSVWIYLILVMLATYLVQIFIILNGGQEYEFFQPFMVLAMFIPSIGAIIYLVKSKIGLKYINWKPRTFWYLLLSLLVPIIITLLGRLLFEKIGWGINHEYLIVDNKVVDIDLSLFLGSEDQSISFFLANFFITMLVVNLVSSLLAFGEEVGWRGFLQKKLLEQNSLLKSIVFLGLVWGFWHLPIVLDGFNYPEYPILGAFIFLPINTVFVSSFLALLTIKSKSVWPAVFAHGGVNGVMTLLFEMDFGEYKLQANFGILCIWMVVGVISYIILSKGYRKENV</sequence>
<organism evidence="3 4">
    <name type="scientific">Aquimarina litoralis</name>
    <dbReference type="NCBI Taxonomy" id="584605"/>
    <lineage>
        <taxon>Bacteria</taxon>
        <taxon>Pseudomonadati</taxon>
        <taxon>Bacteroidota</taxon>
        <taxon>Flavobacteriia</taxon>
        <taxon>Flavobacteriales</taxon>
        <taxon>Flavobacteriaceae</taxon>
        <taxon>Aquimarina</taxon>
    </lineage>
</organism>